<dbReference type="OMA" id="ERSIGCR"/>
<dbReference type="OrthoDB" id="10542743at2759"/>
<evidence type="ECO:0000256" key="1">
    <source>
        <dbReference type="SAM" id="MobiDB-lite"/>
    </source>
</evidence>
<protein>
    <submittedName>
        <fullName evidence="2">Predicted protein</fullName>
    </submittedName>
</protein>
<name>F0UGJ6_AJEC8</name>
<dbReference type="Proteomes" id="UP000008142">
    <property type="component" value="Unassembled WGS sequence"/>
</dbReference>
<feature type="region of interest" description="Disordered" evidence="1">
    <location>
        <begin position="258"/>
        <end position="279"/>
    </location>
</feature>
<proteinExistence type="predicted"/>
<dbReference type="AlphaFoldDB" id="F0UGJ6"/>
<organism evidence="3">
    <name type="scientific">Ajellomyces capsulatus (strain H88)</name>
    <name type="common">Darling's disease fungus</name>
    <name type="synonym">Histoplasma capsulatum</name>
    <dbReference type="NCBI Taxonomy" id="544711"/>
    <lineage>
        <taxon>Eukaryota</taxon>
        <taxon>Fungi</taxon>
        <taxon>Dikarya</taxon>
        <taxon>Ascomycota</taxon>
        <taxon>Pezizomycotina</taxon>
        <taxon>Eurotiomycetes</taxon>
        <taxon>Eurotiomycetidae</taxon>
        <taxon>Onygenales</taxon>
        <taxon>Ajellomycetaceae</taxon>
        <taxon>Histoplasma</taxon>
    </lineage>
</organism>
<evidence type="ECO:0000313" key="2">
    <source>
        <dbReference type="EMBL" id="EGC45138.1"/>
    </source>
</evidence>
<accession>F0UGJ6</accession>
<reference evidence="3" key="1">
    <citation type="submission" date="2008-07" db="EMBL/GenBank/DDBJ databases">
        <title>Annotation of Ajellomyces capsulatus strain H88.</title>
        <authorList>
            <person name="Champion M."/>
            <person name="Cuomo C."/>
            <person name="Ma L.-J."/>
            <person name="Henn M.R."/>
            <person name="Sil A."/>
            <person name="Goldman B."/>
            <person name="Young S.K."/>
            <person name="Kodira C.D."/>
            <person name="Zeng Q."/>
            <person name="Koehrsen M."/>
            <person name="Alvarado L."/>
            <person name="Berlin A."/>
            <person name="Borenstein D."/>
            <person name="Chen Z."/>
            <person name="Engels R."/>
            <person name="Freedman E."/>
            <person name="Gellesch M."/>
            <person name="Goldberg J."/>
            <person name="Griggs A."/>
            <person name="Gujja S."/>
            <person name="Heiman D."/>
            <person name="Hepburn T."/>
            <person name="Howarth C."/>
            <person name="Jen D."/>
            <person name="Larson L."/>
            <person name="Lewis B."/>
            <person name="Mehta T."/>
            <person name="Park D."/>
            <person name="Pearson M."/>
            <person name="Roberts A."/>
            <person name="Saif S."/>
            <person name="Shea T."/>
            <person name="Shenoy N."/>
            <person name="Sisk P."/>
            <person name="Stolte C."/>
            <person name="Sykes S."/>
            <person name="Walk T."/>
            <person name="White J."/>
            <person name="Yandava C."/>
            <person name="Klein B."/>
            <person name="McEwen J.G."/>
            <person name="Puccia R."/>
            <person name="Goldman G.H."/>
            <person name="Felipe M.S."/>
            <person name="Nino-Vega G."/>
            <person name="San-Blas G."/>
            <person name="Taylor J."/>
            <person name="Mendoza L."/>
            <person name="Galagan J."/>
            <person name="Nusbaum C."/>
            <person name="Birren B."/>
        </authorList>
    </citation>
    <scope>NUCLEOTIDE SEQUENCE [LARGE SCALE GENOMIC DNA]</scope>
    <source>
        <strain evidence="3">H88</strain>
    </source>
</reference>
<feature type="compositionally biased region" description="Polar residues" evidence="1">
    <location>
        <begin position="265"/>
        <end position="276"/>
    </location>
</feature>
<dbReference type="EMBL" id="DS990638">
    <property type="protein sequence ID" value="EGC45138.1"/>
    <property type="molecule type" value="Genomic_DNA"/>
</dbReference>
<sequence>MAEQPSTKSTQDGLSTTVAPKRAVHGICFSTREGGLPSINGAMSPLATKESRHIGRKEDRLYAEIQWGRDPIAFDSKPIRKPPGFLSETLGRQSLKAPEHPNKSNGSVGTTTTVTTYKRSLSQGMLQYHTGSTPQRSRIRCDRLNDRHCGDFDQGAHSSRHKWVSSGSECPGSNCRNAILDIYPFSRLSSERSIGCRGHGGLERGIPLGFFDNRGLCAQGEPWASPPARFCPVCFLLNGYKHQRMQVSREAVSNEPSSRPLIFQDDTNTPSAFWNEQRQRRTKTGCARVYHYLPRDQIPAVVVLVAQTSYNLQRLYDFRFIVAGGRNRRIDQWS</sequence>
<dbReference type="HOGENOM" id="CLU_979922_0_0_1"/>
<evidence type="ECO:0000313" key="3">
    <source>
        <dbReference type="Proteomes" id="UP000008142"/>
    </source>
</evidence>
<gene>
    <name evidence="2" type="ORF">HCEG_04353</name>
</gene>